<keyword evidence="1" id="KW-0812">Transmembrane</keyword>
<protein>
    <recommendedName>
        <fullName evidence="4">G-protein coupled receptors family 1 profile domain-containing protein</fullName>
    </recommendedName>
</protein>
<accession>A0AAE0YCD5</accession>
<name>A0AAE0YCD5_9GAST</name>
<proteinExistence type="predicted"/>
<evidence type="ECO:0008006" key="4">
    <source>
        <dbReference type="Google" id="ProtNLM"/>
    </source>
</evidence>
<comment type="caution">
    <text evidence="2">The sequence shown here is derived from an EMBL/GenBank/DDBJ whole genome shotgun (WGS) entry which is preliminary data.</text>
</comment>
<organism evidence="2 3">
    <name type="scientific">Elysia crispata</name>
    <name type="common">lettuce slug</name>
    <dbReference type="NCBI Taxonomy" id="231223"/>
    <lineage>
        <taxon>Eukaryota</taxon>
        <taxon>Metazoa</taxon>
        <taxon>Spiralia</taxon>
        <taxon>Lophotrochozoa</taxon>
        <taxon>Mollusca</taxon>
        <taxon>Gastropoda</taxon>
        <taxon>Heterobranchia</taxon>
        <taxon>Euthyneura</taxon>
        <taxon>Panpulmonata</taxon>
        <taxon>Sacoglossa</taxon>
        <taxon>Placobranchoidea</taxon>
        <taxon>Plakobranchidae</taxon>
        <taxon>Elysia</taxon>
    </lineage>
</organism>
<feature type="transmembrane region" description="Helical" evidence="1">
    <location>
        <begin position="105"/>
        <end position="126"/>
    </location>
</feature>
<reference evidence="2" key="1">
    <citation type="journal article" date="2023" name="G3 (Bethesda)">
        <title>A reference genome for the long-term kleptoplast-retaining sea slug Elysia crispata morphotype clarki.</title>
        <authorList>
            <person name="Eastman K.E."/>
            <person name="Pendleton A.L."/>
            <person name="Shaikh M.A."/>
            <person name="Suttiyut T."/>
            <person name="Ogas R."/>
            <person name="Tomko P."/>
            <person name="Gavelis G."/>
            <person name="Widhalm J.R."/>
            <person name="Wisecaver J.H."/>
        </authorList>
    </citation>
    <scope>NUCLEOTIDE SEQUENCE</scope>
    <source>
        <strain evidence="2">ECLA1</strain>
    </source>
</reference>
<gene>
    <name evidence="2" type="ORF">RRG08_042824</name>
</gene>
<evidence type="ECO:0000313" key="3">
    <source>
        <dbReference type="Proteomes" id="UP001283361"/>
    </source>
</evidence>
<keyword evidence="3" id="KW-1185">Reference proteome</keyword>
<dbReference type="EMBL" id="JAWDGP010006459">
    <property type="protein sequence ID" value="KAK3740841.1"/>
    <property type="molecule type" value="Genomic_DNA"/>
</dbReference>
<dbReference type="AlphaFoldDB" id="A0AAE0YCD5"/>
<keyword evidence="1" id="KW-0472">Membrane</keyword>
<evidence type="ECO:0000313" key="2">
    <source>
        <dbReference type="EMBL" id="KAK3740841.1"/>
    </source>
</evidence>
<evidence type="ECO:0000256" key="1">
    <source>
        <dbReference type="SAM" id="Phobius"/>
    </source>
</evidence>
<dbReference type="Proteomes" id="UP001283361">
    <property type="component" value="Unassembled WGS sequence"/>
</dbReference>
<feature type="transmembrane region" description="Helical" evidence="1">
    <location>
        <begin position="68"/>
        <end position="93"/>
    </location>
</feature>
<keyword evidence="1" id="KW-1133">Transmembrane helix</keyword>
<feature type="transmembrane region" description="Helical" evidence="1">
    <location>
        <begin position="138"/>
        <end position="165"/>
    </location>
</feature>
<feature type="transmembrane region" description="Helical" evidence="1">
    <location>
        <begin position="27"/>
        <end position="56"/>
    </location>
</feature>
<sequence>MEFGGNVTTSHLTNDFQPVPGLVSFSFYWRLMSVVLGLDLLVAVAATAANIITIMVYRRLGYADSTNISLTALAISDVGVAITTFNCVIGMLLPTIPNVPFTYEIFFLPASSPHVLFSRASALITTSPRINRNVNSKAACLSCFASLSAAVLMARVLYLALFGALCLTAETTISLPTMNLCSLPGPNAQLETRRSQETEPSNAEAADKDFDDSILSATGRPRTLPDQQRTQIAYRTYHARQVAVSGKTQVVDVNLYAKYYSRSDWYKQYHKCCPRSQRYGCRSYRRPLPCHYIRVFGRKEWCCPFSPSYPSLYIANCNCRDCAIFTPTCVQKGVCRRRYTWRYYYAICYRFNFWAYIRLIRRPLPTSCYCRA</sequence>